<proteinExistence type="predicted"/>
<feature type="transmembrane region" description="Helical" evidence="1">
    <location>
        <begin position="95"/>
        <end position="116"/>
    </location>
</feature>
<dbReference type="InterPro" id="IPR032508">
    <property type="entry name" value="FecR_C"/>
</dbReference>
<dbReference type="GO" id="GO:0016989">
    <property type="term" value="F:sigma factor antagonist activity"/>
    <property type="evidence" value="ECO:0007669"/>
    <property type="project" value="TreeGrafter"/>
</dbReference>
<dbReference type="AlphaFoldDB" id="A0A4V6T3U5"/>
<dbReference type="Proteomes" id="UP000306918">
    <property type="component" value="Unassembled WGS sequence"/>
</dbReference>
<name>A0A4V6T3U5_9BACT</name>
<keyword evidence="1" id="KW-1133">Transmembrane helix</keyword>
<dbReference type="InterPro" id="IPR006860">
    <property type="entry name" value="FecR"/>
</dbReference>
<dbReference type="PANTHER" id="PTHR30273:SF2">
    <property type="entry name" value="PROTEIN FECR"/>
    <property type="match status" value="1"/>
</dbReference>
<dbReference type="PANTHER" id="PTHR30273">
    <property type="entry name" value="PERIPLASMIC SIGNAL SENSOR AND SIGMA FACTOR ACTIVATOR FECR-RELATED"/>
    <property type="match status" value="1"/>
</dbReference>
<accession>A0A4V6T3U5</accession>
<protein>
    <submittedName>
        <fullName evidence="4">FecR family protein</fullName>
    </submittedName>
</protein>
<comment type="caution">
    <text evidence="4">The sequence shown here is derived from an EMBL/GenBank/DDBJ whole genome shotgun (WGS) entry which is preliminary data.</text>
</comment>
<keyword evidence="1" id="KW-0472">Membrane</keyword>
<dbReference type="Pfam" id="PF16344">
    <property type="entry name" value="FecR_C"/>
    <property type="match status" value="1"/>
</dbReference>
<reference evidence="4 5" key="1">
    <citation type="submission" date="2019-04" db="EMBL/GenBank/DDBJ databases">
        <title>Niastella caeni sp. nov., isolated from activated sludge.</title>
        <authorList>
            <person name="Sheng M."/>
        </authorList>
    </citation>
    <scope>NUCLEOTIDE SEQUENCE [LARGE SCALE GENOMIC DNA]</scope>
    <source>
        <strain evidence="4 5">HX-2-15</strain>
    </source>
</reference>
<gene>
    <name evidence="4" type="ORF">FAM09_11055</name>
</gene>
<dbReference type="OrthoDB" id="637548at2"/>
<keyword evidence="1" id="KW-0812">Transmembrane</keyword>
<evidence type="ECO:0000313" key="4">
    <source>
        <dbReference type="EMBL" id="THU40396.1"/>
    </source>
</evidence>
<evidence type="ECO:0000259" key="3">
    <source>
        <dbReference type="Pfam" id="PF16344"/>
    </source>
</evidence>
<sequence length="420" mass="46270">MDTELNLQGMEEADYLAGLLLKQLRHEITEEELQYLENWKAGDPSHTQVAERINNGEQLLTDLLAMKQVDMEGWWQKISEQIETVKKPIPFYRRWYTYAAAAVVLLIAGAVTWQYLTPPKSPQVTEKHTPAVINILPGGNKATLTLSNGAVVNLASAANGTVAQEGNSKVVKLQDGELKYEPAIGTAKREQSAITAHNTLSTPRGGQYSLVLPDGSKAWLNAASSITYPTQFAAGERRVAITGEVYFDVAKQKIPFIVSVRSSTGNDLTKVEVLGTQFNIMAYDDEAALKTTLVSGKVKISTTNSFKLLTPGQQVQIPQSTAGVAGSNDIKVVDINDTEEMDVAIGWKNGSLTFNKADIRSIMRVLSRWYNIEVGYQGKIPDYRISGSFPRTENISSIIAVLEFEGYHFKQEQNKIIVTP</sequence>
<keyword evidence="5" id="KW-1185">Reference proteome</keyword>
<evidence type="ECO:0000259" key="2">
    <source>
        <dbReference type="Pfam" id="PF04773"/>
    </source>
</evidence>
<dbReference type="EMBL" id="STFF01000002">
    <property type="protein sequence ID" value="THU40396.1"/>
    <property type="molecule type" value="Genomic_DNA"/>
</dbReference>
<feature type="domain" description="Protein FecR C-terminal" evidence="3">
    <location>
        <begin position="352"/>
        <end position="418"/>
    </location>
</feature>
<dbReference type="Pfam" id="PF04773">
    <property type="entry name" value="FecR"/>
    <property type="match status" value="1"/>
</dbReference>
<organism evidence="4 5">
    <name type="scientific">Niastella caeni</name>
    <dbReference type="NCBI Taxonomy" id="2569763"/>
    <lineage>
        <taxon>Bacteria</taxon>
        <taxon>Pseudomonadati</taxon>
        <taxon>Bacteroidota</taxon>
        <taxon>Chitinophagia</taxon>
        <taxon>Chitinophagales</taxon>
        <taxon>Chitinophagaceae</taxon>
        <taxon>Niastella</taxon>
    </lineage>
</organism>
<dbReference type="Gene3D" id="2.60.120.1440">
    <property type="match status" value="1"/>
</dbReference>
<dbReference type="InterPro" id="IPR012373">
    <property type="entry name" value="Ferrdict_sens_TM"/>
</dbReference>
<evidence type="ECO:0000313" key="5">
    <source>
        <dbReference type="Proteomes" id="UP000306918"/>
    </source>
</evidence>
<dbReference type="Gene3D" id="3.55.50.30">
    <property type="match status" value="1"/>
</dbReference>
<evidence type="ECO:0000256" key="1">
    <source>
        <dbReference type="SAM" id="Phobius"/>
    </source>
</evidence>
<feature type="domain" description="FecR protein" evidence="2">
    <location>
        <begin position="199"/>
        <end position="299"/>
    </location>
</feature>